<organism evidence="1 2">
    <name type="scientific">Spirobacillus cienkowskii</name>
    <dbReference type="NCBI Taxonomy" id="495820"/>
    <lineage>
        <taxon>Bacteria</taxon>
        <taxon>Pseudomonadati</taxon>
        <taxon>Bdellovibrionota</taxon>
        <taxon>Oligoflexia</taxon>
        <taxon>Silvanigrellales</taxon>
        <taxon>Spirobacillus</taxon>
    </lineage>
</organism>
<sequence length="145" mass="16621">MKKIVIVSFFTSVLQYSLAQEKVSDFKWTLIMTNQLTKEERTFRLDAYIPWNLPTDIIPKELRKSISSCVTLPATDHSNKSFVIEAKIIECSSDKIKTTIATKAACGYSRDGILPNETNVSSLAFFDYSNKYIMSLMLKCERIRF</sequence>
<reference evidence="1" key="1">
    <citation type="submission" date="2018-04" db="EMBL/GenBank/DDBJ databases">
        <title>Draft genome sequence of the Candidatus Spirobacillus cienkowskii, a pathogen of freshwater Daphnia species, reconstructed from hemolymph metagenomic reads.</title>
        <authorList>
            <person name="Bresciani L."/>
            <person name="Lemos L.N."/>
            <person name="Wale N."/>
            <person name="Lin J.Y."/>
            <person name="Fernandes G.R."/>
            <person name="Duffy M.A."/>
            <person name="Rodrigues J.M."/>
        </authorList>
    </citation>
    <scope>NUCLEOTIDE SEQUENCE [LARGE SCALE GENOMIC DNA]</scope>
    <source>
        <strain evidence="1">Binning01</strain>
    </source>
</reference>
<evidence type="ECO:0000313" key="2">
    <source>
        <dbReference type="Proteomes" id="UP000253934"/>
    </source>
</evidence>
<proteinExistence type="predicted"/>
<accession>A0A369KVG6</accession>
<protein>
    <submittedName>
        <fullName evidence="1">Uncharacterized protein</fullName>
    </submittedName>
</protein>
<evidence type="ECO:0000313" key="1">
    <source>
        <dbReference type="EMBL" id="RDB35136.1"/>
    </source>
</evidence>
<gene>
    <name evidence="1" type="ORF">DCC88_11745</name>
</gene>
<keyword evidence="2" id="KW-1185">Reference proteome</keyword>
<name>A0A369KVG6_9BACT</name>
<dbReference type="AlphaFoldDB" id="A0A369KVG6"/>
<dbReference type="Proteomes" id="UP000253934">
    <property type="component" value="Unassembled WGS sequence"/>
</dbReference>
<dbReference type="EMBL" id="QOVW01000102">
    <property type="protein sequence ID" value="RDB35136.1"/>
    <property type="molecule type" value="Genomic_DNA"/>
</dbReference>
<comment type="caution">
    <text evidence="1">The sequence shown here is derived from an EMBL/GenBank/DDBJ whole genome shotgun (WGS) entry which is preliminary data.</text>
</comment>